<keyword evidence="1" id="KW-0812">Transmembrane</keyword>
<dbReference type="EMBL" id="JAYKLX010000004">
    <property type="protein sequence ID" value="MEB3345645.1"/>
    <property type="molecule type" value="Genomic_DNA"/>
</dbReference>
<evidence type="ECO:0000313" key="3">
    <source>
        <dbReference type="Proteomes" id="UP001327027"/>
    </source>
</evidence>
<keyword evidence="3" id="KW-1185">Reference proteome</keyword>
<comment type="caution">
    <text evidence="2">The sequence shown here is derived from an EMBL/GenBank/DDBJ whole genome shotgun (WGS) entry which is preliminary data.</text>
</comment>
<feature type="transmembrane region" description="Helical" evidence="1">
    <location>
        <begin position="47"/>
        <end position="65"/>
    </location>
</feature>
<dbReference type="RefSeq" id="WP_324179677.1">
    <property type="nucleotide sequence ID" value="NZ_BAABAW010000007.1"/>
</dbReference>
<dbReference type="Proteomes" id="UP001327027">
    <property type="component" value="Unassembled WGS sequence"/>
</dbReference>
<protein>
    <submittedName>
        <fullName evidence="2">Uncharacterized protein</fullName>
    </submittedName>
</protein>
<sequence length="109" mass="12522">MKDDVIKKILEQGIEKIPNQNFNADTIKKYKKILEAKKVRQSKNESLVVGLVIAGLILVSMLFFVNFDFKMMNNDSVKISESVSIFTIFLFVFSMMILASDLIDRKRAQ</sequence>
<keyword evidence="1" id="KW-1133">Transmembrane helix</keyword>
<name>A0ABU5ZUA7_9FLAO</name>
<keyword evidence="1" id="KW-0472">Membrane</keyword>
<proteinExistence type="predicted"/>
<accession>A0ABU5ZUA7</accession>
<evidence type="ECO:0000256" key="1">
    <source>
        <dbReference type="SAM" id="Phobius"/>
    </source>
</evidence>
<organism evidence="2 3">
    <name type="scientific">Aquimarina gracilis</name>
    <dbReference type="NCBI Taxonomy" id="874422"/>
    <lineage>
        <taxon>Bacteria</taxon>
        <taxon>Pseudomonadati</taxon>
        <taxon>Bacteroidota</taxon>
        <taxon>Flavobacteriia</taxon>
        <taxon>Flavobacteriales</taxon>
        <taxon>Flavobacteriaceae</taxon>
        <taxon>Aquimarina</taxon>
    </lineage>
</organism>
<reference evidence="2 3" key="1">
    <citation type="journal article" date="2013" name="Int. J. Syst. Evol. Microbiol.">
        <title>Aquimarina gracilis sp. nov., isolated from the gut microflora of a mussel, Mytilus coruscus, and emended description of Aquimarina spongiae.</title>
        <authorList>
            <person name="Park S.C."/>
            <person name="Choe H.N."/>
            <person name="Baik K.S."/>
            <person name="Seong C.N."/>
        </authorList>
    </citation>
    <scope>NUCLEOTIDE SEQUENCE [LARGE SCALE GENOMIC DNA]</scope>
    <source>
        <strain evidence="2 3">PSC32</strain>
    </source>
</reference>
<feature type="transmembrane region" description="Helical" evidence="1">
    <location>
        <begin position="85"/>
        <end position="103"/>
    </location>
</feature>
<evidence type="ECO:0000313" key="2">
    <source>
        <dbReference type="EMBL" id="MEB3345645.1"/>
    </source>
</evidence>
<gene>
    <name evidence="2" type="ORF">U6A24_09250</name>
</gene>